<evidence type="ECO:0000256" key="4">
    <source>
        <dbReference type="ARBA" id="ARBA00022692"/>
    </source>
</evidence>
<feature type="transmembrane region" description="Helical" evidence="8">
    <location>
        <begin position="85"/>
        <end position="106"/>
    </location>
</feature>
<dbReference type="SUPFAM" id="SSF118215">
    <property type="entry name" value="Proton glutamate symport protein"/>
    <property type="match status" value="1"/>
</dbReference>
<organism evidence="9 10">
    <name type="scientific">Salinicola lusitanus</name>
    <dbReference type="NCBI Taxonomy" id="1949085"/>
    <lineage>
        <taxon>Bacteria</taxon>
        <taxon>Pseudomonadati</taxon>
        <taxon>Pseudomonadota</taxon>
        <taxon>Gammaproteobacteria</taxon>
        <taxon>Oceanospirillales</taxon>
        <taxon>Halomonadaceae</taxon>
        <taxon>Salinicola</taxon>
    </lineage>
</organism>
<feature type="transmembrane region" description="Helical" evidence="8">
    <location>
        <begin position="149"/>
        <end position="166"/>
    </location>
</feature>
<accession>A0ABZ3CML4</accession>
<evidence type="ECO:0000256" key="2">
    <source>
        <dbReference type="ARBA" id="ARBA00022448"/>
    </source>
</evidence>
<evidence type="ECO:0000313" key="9">
    <source>
        <dbReference type="EMBL" id="XAD52398.1"/>
    </source>
</evidence>
<proteinExistence type="predicted"/>
<sequence length="416" mass="43184">MTAASSRPNLWRRIPLWQKIIAGLVLGVLAGAVMGEQASLFKPLGDIFINGIKMLIVPLVFSTLVVGITGMRDPQKMGRVGARTIALYLVTTAFAIVIGLVAATIFQPGAGADASMSAPQQAGEAPSLVDIVVGLVPSNPLQAMIEGNILQIIVFAIGLGISLMLIGEKGEPVVRVFESFAEAMYKLTAIVMAFAPFGVFGLMANVSGQYGLDVLLPLAKVIGVVYLACLVHVLVVYTGLLSLIGRLNPVRYLQGIIDALVVSFSSASSSGTLPVSIRCAQKNLGVSEGVSSFVLPVGATINMDGTAIYQGVAALFVAQLVGADLSMMDYGMIVLTGTLASIGTAGVPGAGLIMLSIVLAQIGLPLEAIGVVAGVDRILDMARTSVNVAGDLMVTTLVGKSEKELDLEVYNRRGKA</sequence>
<keyword evidence="4 8" id="KW-0812">Transmembrane</keyword>
<dbReference type="PRINTS" id="PR00173">
    <property type="entry name" value="EDTRNSPORT"/>
</dbReference>
<dbReference type="InterPro" id="IPR036458">
    <property type="entry name" value="Na:dicarbo_symporter_sf"/>
</dbReference>
<keyword evidence="5" id="KW-0769">Symport</keyword>
<dbReference type="Pfam" id="PF00375">
    <property type="entry name" value="SDF"/>
    <property type="match status" value="1"/>
</dbReference>
<dbReference type="InterPro" id="IPR018107">
    <property type="entry name" value="Na-dicarboxylate_symporter_CS"/>
</dbReference>
<keyword evidence="2" id="KW-0813">Transport</keyword>
<evidence type="ECO:0000256" key="8">
    <source>
        <dbReference type="SAM" id="Phobius"/>
    </source>
</evidence>
<feature type="transmembrane region" description="Helical" evidence="8">
    <location>
        <begin position="353"/>
        <end position="375"/>
    </location>
</feature>
<name>A0ABZ3CML4_9GAMM</name>
<feature type="transmembrane region" description="Helical" evidence="8">
    <location>
        <begin position="187"/>
        <end position="204"/>
    </location>
</feature>
<dbReference type="PROSITE" id="PS00714">
    <property type="entry name" value="NA_DICARBOXYL_SYMP_2"/>
    <property type="match status" value="1"/>
</dbReference>
<dbReference type="Proteomes" id="UP001453229">
    <property type="component" value="Chromosome"/>
</dbReference>
<evidence type="ECO:0000256" key="7">
    <source>
        <dbReference type="ARBA" id="ARBA00023136"/>
    </source>
</evidence>
<reference evidence="9 10" key="1">
    <citation type="submission" date="2024-04" db="EMBL/GenBank/DDBJ databases">
        <title>Salinicola lusitanus LLJ914,a marine bacterium isolated from the Okinawa Trough.</title>
        <authorList>
            <person name="Li J."/>
        </authorList>
    </citation>
    <scope>NUCLEOTIDE SEQUENCE [LARGE SCALE GENOMIC DNA]</scope>
    <source>
        <strain evidence="9 10">LLJ914</strain>
    </source>
</reference>
<dbReference type="RefSeq" id="WP_110602902.1">
    <property type="nucleotide sequence ID" value="NZ_CP151919.1"/>
</dbReference>
<dbReference type="Gene3D" id="1.10.3860.10">
    <property type="entry name" value="Sodium:dicarboxylate symporter"/>
    <property type="match status" value="1"/>
</dbReference>
<dbReference type="InterPro" id="IPR001991">
    <property type="entry name" value="Na-dicarboxylate_symporter"/>
</dbReference>
<evidence type="ECO:0000256" key="6">
    <source>
        <dbReference type="ARBA" id="ARBA00022989"/>
    </source>
</evidence>
<keyword evidence="10" id="KW-1185">Reference proteome</keyword>
<feature type="transmembrane region" description="Helical" evidence="8">
    <location>
        <begin position="51"/>
        <end position="73"/>
    </location>
</feature>
<dbReference type="EMBL" id="CP151919">
    <property type="protein sequence ID" value="XAD52398.1"/>
    <property type="molecule type" value="Genomic_DNA"/>
</dbReference>
<keyword evidence="6 8" id="KW-1133">Transmembrane helix</keyword>
<evidence type="ECO:0000256" key="5">
    <source>
        <dbReference type="ARBA" id="ARBA00022847"/>
    </source>
</evidence>
<keyword evidence="7 8" id="KW-0472">Membrane</keyword>
<dbReference type="PANTHER" id="PTHR42865">
    <property type="entry name" value="PROTON/GLUTAMATE-ASPARTATE SYMPORTER"/>
    <property type="match status" value="1"/>
</dbReference>
<evidence type="ECO:0000313" key="10">
    <source>
        <dbReference type="Proteomes" id="UP001453229"/>
    </source>
</evidence>
<protein>
    <submittedName>
        <fullName evidence="9">Dicarboxylate/amino acid:cation symporter</fullName>
    </submittedName>
</protein>
<feature type="transmembrane region" description="Helical" evidence="8">
    <location>
        <begin position="224"/>
        <end position="244"/>
    </location>
</feature>
<evidence type="ECO:0000256" key="1">
    <source>
        <dbReference type="ARBA" id="ARBA00004651"/>
    </source>
</evidence>
<evidence type="ECO:0000256" key="3">
    <source>
        <dbReference type="ARBA" id="ARBA00022475"/>
    </source>
</evidence>
<gene>
    <name evidence="9" type="ORF">AAGT95_11100</name>
</gene>
<keyword evidence="3" id="KW-1003">Cell membrane</keyword>
<comment type="subcellular location">
    <subcellularLocation>
        <location evidence="1">Cell membrane</location>
        <topology evidence="1">Multi-pass membrane protein</topology>
    </subcellularLocation>
</comment>
<dbReference type="PANTHER" id="PTHR42865:SF7">
    <property type="entry name" value="PROTON_GLUTAMATE-ASPARTATE SYMPORTER"/>
    <property type="match status" value="1"/>
</dbReference>